<dbReference type="RefSeq" id="WP_116847730.1">
    <property type="nucleotide sequence ID" value="NZ_QTJU01000004.1"/>
</dbReference>
<evidence type="ECO:0008006" key="5">
    <source>
        <dbReference type="Google" id="ProtNLM"/>
    </source>
</evidence>
<dbReference type="OrthoDB" id="655527at2"/>
<keyword evidence="1" id="KW-0175">Coiled coil</keyword>
<gene>
    <name evidence="3" type="ORF">DXN05_13140</name>
</gene>
<dbReference type="Proteomes" id="UP000261284">
    <property type="component" value="Unassembled WGS sequence"/>
</dbReference>
<keyword evidence="2" id="KW-0732">Signal</keyword>
<dbReference type="EMBL" id="QTJU01000004">
    <property type="protein sequence ID" value="RFM27651.1"/>
    <property type="molecule type" value="Genomic_DNA"/>
</dbReference>
<comment type="caution">
    <text evidence="3">The sequence shown here is derived from an EMBL/GenBank/DDBJ whole genome shotgun (WGS) entry which is preliminary data.</text>
</comment>
<dbReference type="AlphaFoldDB" id="A0A3E1NIE6"/>
<organism evidence="3 4">
    <name type="scientific">Deminuibacter soli</name>
    <dbReference type="NCBI Taxonomy" id="2291815"/>
    <lineage>
        <taxon>Bacteria</taxon>
        <taxon>Pseudomonadati</taxon>
        <taxon>Bacteroidota</taxon>
        <taxon>Chitinophagia</taxon>
        <taxon>Chitinophagales</taxon>
        <taxon>Chitinophagaceae</taxon>
        <taxon>Deminuibacter</taxon>
    </lineage>
</organism>
<protein>
    <recommendedName>
        <fullName evidence="5">BZIP transcription factor</fullName>
    </recommendedName>
</protein>
<feature type="coiled-coil region" evidence="1">
    <location>
        <begin position="288"/>
        <end position="315"/>
    </location>
</feature>
<sequence length="320" mass="34640">MKRILLLLFVTCYNVVSAQNWSLNGSDIYYTGGRVGVNTSTPTVVLDVNGDMRVGNSTNFLYYNGSADINFRYLGRGSGGRAIVHDEGNTLVLNFAGDFSGGTKLGASTYFAAATGVSYLNAGNVGLGTTNPMRKLHLFGITSSEMILEENNALPDYRKWNLVADGGTAATPSRFYIRQLNDAGTDGIVPFLISGGGNVGIGTMLPSEKLCVNGTVLAKKVRVATGWADYVFDSGYQLKSLPELGAFIQANKHLPGIPASSEVEQHGVDLGDMVRLQQEKIEELTLYLLEEHKKMAAQQDELAELKKRLSKLEVADKKKK</sequence>
<accession>A0A3E1NIE6</accession>
<evidence type="ECO:0000313" key="3">
    <source>
        <dbReference type="EMBL" id="RFM27651.1"/>
    </source>
</evidence>
<reference evidence="3 4" key="1">
    <citation type="submission" date="2018-08" db="EMBL/GenBank/DDBJ databases">
        <title>Chitinophagaceae sp. K23C18032701, a novel bacterium isolated from forest soil.</title>
        <authorList>
            <person name="Wang C."/>
        </authorList>
    </citation>
    <scope>NUCLEOTIDE SEQUENCE [LARGE SCALE GENOMIC DNA]</scope>
    <source>
        <strain evidence="3 4">K23C18032701</strain>
    </source>
</reference>
<evidence type="ECO:0000256" key="1">
    <source>
        <dbReference type="SAM" id="Coils"/>
    </source>
</evidence>
<keyword evidence="4" id="KW-1185">Reference proteome</keyword>
<feature type="signal peptide" evidence="2">
    <location>
        <begin position="1"/>
        <end position="18"/>
    </location>
</feature>
<proteinExistence type="predicted"/>
<evidence type="ECO:0000256" key="2">
    <source>
        <dbReference type="SAM" id="SignalP"/>
    </source>
</evidence>
<name>A0A3E1NIE6_9BACT</name>
<feature type="chain" id="PRO_5017768569" description="BZIP transcription factor" evidence="2">
    <location>
        <begin position="19"/>
        <end position="320"/>
    </location>
</feature>
<evidence type="ECO:0000313" key="4">
    <source>
        <dbReference type="Proteomes" id="UP000261284"/>
    </source>
</evidence>